<reference evidence="3 5" key="1">
    <citation type="submission" date="2015-05" db="EMBL/GenBank/DDBJ databases">
        <title>Comparison of genome.</title>
        <authorList>
            <person name="Zheng Z."/>
            <person name="Sun M."/>
        </authorList>
    </citation>
    <scope>NUCLEOTIDE SEQUENCE [LARGE SCALE GENOMIC DNA]</scope>
    <source>
        <strain evidence="3 5">G25-74</strain>
    </source>
</reference>
<evidence type="ECO:0000313" key="3">
    <source>
        <dbReference type="EMBL" id="OAK75282.1"/>
    </source>
</evidence>
<feature type="domain" description="Sin" evidence="1">
    <location>
        <begin position="1"/>
        <end position="38"/>
    </location>
</feature>
<evidence type="ECO:0000313" key="5">
    <source>
        <dbReference type="Proteomes" id="UP000077881"/>
    </source>
</evidence>
<dbReference type="Proteomes" id="UP000053881">
    <property type="component" value="Unassembled WGS sequence"/>
</dbReference>
<dbReference type="PATRIC" id="fig|217031.4.peg.3957"/>
<sequence>MDKLTNKALDHEWRDLILKALEAGMSSDTIRDFFRDYISPETKESVEQKTNSQDPNKIS</sequence>
<keyword evidence="5" id="KW-1185">Reference proteome</keyword>
<evidence type="ECO:0000313" key="2">
    <source>
        <dbReference type="EMBL" id="KRG12213.1"/>
    </source>
</evidence>
<evidence type="ECO:0000313" key="4">
    <source>
        <dbReference type="Proteomes" id="UP000053881"/>
    </source>
</evidence>
<dbReference type="InterPro" id="IPR036281">
    <property type="entry name" value="SinR/SinI_dimer_dom_sf"/>
</dbReference>
<organism evidence="2 4">
    <name type="scientific">Lederbergia galactosidilytica</name>
    <dbReference type="NCBI Taxonomy" id="217031"/>
    <lineage>
        <taxon>Bacteria</taxon>
        <taxon>Bacillati</taxon>
        <taxon>Bacillota</taxon>
        <taxon>Bacilli</taxon>
        <taxon>Bacillales</taxon>
        <taxon>Bacillaceae</taxon>
        <taxon>Lederbergia</taxon>
    </lineage>
</organism>
<dbReference type="AlphaFoldDB" id="A0A0Q9XUZ9"/>
<comment type="caution">
    <text evidence="2">The sequence shown here is derived from an EMBL/GenBank/DDBJ whole genome shotgun (WGS) entry which is preliminary data.</text>
</comment>
<reference evidence="2 4" key="2">
    <citation type="submission" date="2015-06" db="EMBL/GenBank/DDBJ databases">
        <title>Genome sequencing project of Bacillus galactosidilyticus PL133.</title>
        <authorList>
            <person name="Gaiero J."/>
            <person name="Nicol R."/>
            <person name="Habash M."/>
        </authorList>
    </citation>
    <scope>NUCLEOTIDE SEQUENCE [LARGE SCALE GENOMIC DNA]</scope>
    <source>
        <strain evidence="2 4">PL133</strain>
    </source>
</reference>
<dbReference type="EMBL" id="LGPB01000095">
    <property type="protein sequence ID" value="KRG12213.1"/>
    <property type="molecule type" value="Genomic_DNA"/>
</dbReference>
<dbReference type="EMBL" id="LDJR01000014">
    <property type="protein sequence ID" value="OAK75282.1"/>
    <property type="molecule type" value="Genomic_DNA"/>
</dbReference>
<dbReference type="RefSeq" id="WP_057989543.1">
    <property type="nucleotide sequence ID" value="NZ_LDJR01000014.1"/>
</dbReference>
<dbReference type="GO" id="GO:0006355">
    <property type="term" value="P:regulation of DNA-templated transcription"/>
    <property type="evidence" value="ECO:0007669"/>
    <property type="project" value="InterPro"/>
</dbReference>
<protein>
    <recommendedName>
        <fullName evidence="1">Sin domain-containing protein</fullName>
    </recommendedName>
</protein>
<dbReference type="Proteomes" id="UP000077881">
    <property type="component" value="Unassembled WGS sequence"/>
</dbReference>
<dbReference type="GO" id="GO:0046983">
    <property type="term" value="F:protein dimerization activity"/>
    <property type="evidence" value="ECO:0007669"/>
    <property type="project" value="InterPro"/>
</dbReference>
<dbReference type="InterPro" id="IPR010981">
    <property type="entry name" value="SinR/SinI_dimer_dom"/>
</dbReference>
<accession>A0A0Q9XUZ9</accession>
<evidence type="ECO:0000259" key="1">
    <source>
        <dbReference type="PROSITE" id="PS51500"/>
    </source>
</evidence>
<gene>
    <name evidence="3" type="ORF">ABB05_02765</name>
    <name evidence="2" type="ORF">ACA29_11905</name>
</gene>
<dbReference type="SUPFAM" id="SSF47406">
    <property type="entry name" value="SinR repressor dimerisation domain-like"/>
    <property type="match status" value="1"/>
</dbReference>
<dbReference type="PROSITE" id="PS51500">
    <property type="entry name" value="SIN"/>
    <property type="match status" value="1"/>
</dbReference>
<name>A0A0Q9XUZ9_9BACI</name>
<proteinExistence type="predicted"/>